<accession>K0TBX8</accession>
<feature type="compositionally biased region" description="Basic and acidic residues" evidence="1">
    <location>
        <begin position="8"/>
        <end position="17"/>
    </location>
</feature>
<evidence type="ECO:0000313" key="2">
    <source>
        <dbReference type="EMBL" id="EJK74624.1"/>
    </source>
</evidence>
<proteinExistence type="predicted"/>
<reference evidence="2 3" key="1">
    <citation type="journal article" date="2012" name="Genome Biol.">
        <title>Genome and low-iron response of an oceanic diatom adapted to chronic iron limitation.</title>
        <authorList>
            <person name="Lommer M."/>
            <person name="Specht M."/>
            <person name="Roy A.S."/>
            <person name="Kraemer L."/>
            <person name="Andreson R."/>
            <person name="Gutowska M.A."/>
            <person name="Wolf J."/>
            <person name="Bergner S.V."/>
            <person name="Schilhabel M.B."/>
            <person name="Klostermeier U.C."/>
            <person name="Beiko R.G."/>
            <person name="Rosenstiel P."/>
            <person name="Hippler M."/>
            <person name="Laroche J."/>
        </authorList>
    </citation>
    <scope>NUCLEOTIDE SEQUENCE [LARGE SCALE GENOMIC DNA]</scope>
    <source>
        <strain evidence="2 3">CCMP1005</strain>
    </source>
</reference>
<sequence>MQVYGLSNRRDTDRYDGRVQSSSSVQPGDSRSSVSSGSRAWAEVAEDNKMKDEDLSMMSIAVTQKGLKMAIPKTMNTAALFAAALVELKFGKDPQVEETGVITGKEMLTNNPGPLDGELKFYHSLGSGKMNLGFNPMAIARLIMRSTKEKGNVKGEGFLQGGWILFKPDGEPVAAFQENAKTRVPIDEIVAAIKKMREEN</sequence>
<dbReference type="AlphaFoldDB" id="K0TBX8"/>
<dbReference type="EMBL" id="AGNL01003490">
    <property type="protein sequence ID" value="EJK74624.1"/>
    <property type="molecule type" value="Genomic_DNA"/>
</dbReference>
<dbReference type="OrthoDB" id="40962at2759"/>
<evidence type="ECO:0000256" key="1">
    <source>
        <dbReference type="SAM" id="MobiDB-lite"/>
    </source>
</evidence>
<evidence type="ECO:0000313" key="3">
    <source>
        <dbReference type="Proteomes" id="UP000266841"/>
    </source>
</evidence>
<comment type="caution">
    <text evidence="2">The sequence shown here is derived from an EMBL/GenBank/DDBJ whole genome shotgun (WGS) entry which is preliminary data.</text>
</comment>
<dbReference type="Proteomes" id="UP000266841">
    <property type="component" value="Unassembled WGS sequence"/>
</dbReference>
<name>K0TBX8_THAOC</name>
<feature type="compositionally biased region" description="Low complexity" evidence="1">
    <location>
        <begin position="20"/>
        <end position="39"/>
    </location>
</feature>
<gene>
    <name evidence="2" type="ORF">THAOC_03686</name>
</gene>
<keyword evidence="3" id="KW-1185">Reference proteome</keyword>
<feature type="region of interest" description="Disordered" evidence="1">
    <location>
        <begin position="1"/>
        <end position="40"/>
    </location>
</feature>
<protein>
    <submittedName>
        <fullName evidence="2">Uncharacterized protein</fullName>
    </submittedName>
</protein>
<organism evidence="2 3">
    <name type="scientific">Thalassiosira oceanica</name>
    <name type="common">Marine diatom</name>
    <dbReference type="NCBI Taxonomy" id="159749"/>
    <lineage>
        <taxon>Eukaryota</taxon>
        <taxon>Sar</taxon>
        <taxon>Stramenopiles</taxon>
        <taxon>Ochrophyta</taxon>
        <taxon>Bacillariophyta</taxon>
        <taxon>Coscinodiscophyceae</taxon>
        <taxon>Thalassiosirophycidae</taxon>
        <taxon>Thalassiosirales</taxon>
        <taxon>Thalassiosiraceae</taxon>
        <taxon>Thalassiosira</taxon>
    </lineage>
</organism>